<dbReference type="AlphaFoldDB" id="A0A7X0MQ98"/>
<name>A0A7X0MQ98_9HYPH</name>
<evidence type="ECO:0000313" key="2">
    <source>
        <dbReference type="EMBL" id="MBB6507076.1"/>
    </source>
</evidence>
<protein>
    <submittedName>
        <fullName evidence="2">Uncharacterized protein</fullName>
    </submittedName>
</protein>
<dbReference type="EMBL" id="JACHBU010000001">
    <property type="protein sequence ID" value="MBB6507076.1"/>
    <property type="molecule type" value="Genomic_DNA"/>
</dbReference>
<feature type="transmembrane region" description="Helical" evidence="1">
    <location>
        <begin position="27"/>
        <end position="49"/>
    </location>
</feature>
<keyword evidence="1" id="KW-1133">Transmembrane helix</keyword>
<keyword evidence="1" id="KW-0472">Membrane</keyword>
<comment type="caution">
    <text evidence="2">The sequence shown here is derived from an EMBL/GenBank/DDBJ whole genome shotgun (WGS) entry which is preliminary data.</text>
</comment>
<accession>A0A7X0MQ98</accession>
<dbReference type="RefSeq" id="WP_062455833.1">
    <property type="nucleotide sequence ID" value="NZ_JACHBU010000001.1"/>
</dbReference>
<proteinExistence type="predicted"/>
<reference evidence="2 3" key="1">
    <citation type="submission" date="2020-08" db="EMBL/GenBank/DDBJ databases">
        <title>The Agave Microbiome: Exploring the role of microbial communities in plant adaptations to desert environments.</title>
        <authorList>
            <person name="Partida-Martinez L.P."/>
        </authorList>
    </citation>
    <scope>NUCLEOTIDE SEQUENCE [LARGE SCALE GENOMIC DNA]</scope>
    <source>
        <strain evidence="2 3">AS3.12</strain>
    </source>
</reference>
<evidence type="ECO:0000313" key="3">
    <source>
        <dbReference type="Proteomes" id="UP000585437"/>
    </source>
</evidence>
<keyword evidence="3" id="KW-1185">Reference proteome</keyword>
<dbReference type="Proteomes" id="UP000585437">
    <property type="component" value="Unassembled WGS sequence"/>
</dbReference>
<evidence type="ECO:0000256" key="1">
    <source>
        <dbReference type="SAM" id="Phobius"/>
    </source>
</evidence>
<gene>
    <name evidence="2" type="ORF">F4695_000395</name>
</gene>
<organism evidence="2 3">
    <name type="scientific">Rhizobium soli</name>
    <dbReference type="NCBI Taxonomy" id="424798"/>
    <lineage>
        <taxon>Bacteria</taxon>
        <taxon>Pseudomonadati</taxon>
        <taxon>Pseudomonadota</taxon>
        <taxon>Alphaproteobacteria</taxon>
        <taxon>Hyphomicrobiales</taxon>
        <taxon>Rhizobiaceae</taxon>
        <taxon>Rhizobium/Agrobacterium group</taxon>
        <taxon>Rhizobium</taxon>
    </lineage>
</organism>
<keyword evidence="1" id="KW-0812">Transmembrane</keyword>
<sequence>MNAHTYSAMPPIELNQTKAEAHPLRPVFITVIALKVVVSAFLLATVSLAPPVAAEGTYLAAAIN</sequence>